<gene>
    <name evidence="7" type="ORF">E2C06_19670</name>
</gene>
<organism evidence="7 8">
    <name type="scientific">Dankookia rubra</name>
    <dbReference type="NCBI Taxonomy" id="1442381"/>
    <lineage>
        <taxon>Bacteria</taxon>
        <taxon>Pseudomonadati</taxon>
        <taxon>Pseudomonadota</taxon>
        <taxon>Alphaproteobacteria</taxon>
        <taxon>Acetobacterales</taxon>
        <taxon>Roseomonadaceae</taxon>
        <taxon>Dankookia</taxon>
    </lineage>
</organism>
<evidence type="ECO:0000256" key="3">
    <source>
        <dbReference type="PROSITE-ProRule" id="PRU00284"/>
    </source>
</evidence>
<sequence>MLAVNSRDALGKPILTEPLYARSFAEAPWLGRALRGEFLVGPEGLTGTVVEPPARAPEVAEAFAGEDGYSIVFAAPVKDQAGKLLGVWANFADFGLVEQIVADFHARLAKSGMPGAELTVLDAAGAVLVDYDPIARPGAYRRDFGVIGRLNLAERGVAAAAAAVRGESGATIARHARKSIDQAAGYARSQGAMGFAGLGWSSLVRVPVTEAFAVLDRVLDRGLLLLGVALAAILPLGLWIGAGFARPVTALGAAMRSLAAGEPLPDVPGQARRDEIGQMAAAVAVFRDGLAEAAALRARQEAERQAAEAAKRQALLGMADRVEDAATAAVTRIGARAETMAADADGMAQTAETVAASSAQVAAAADQALRNAETVAAAAEQLSASVREISAQVAAASATTRHAAEQGVASQAVIRGLADSAARVGAAVRLIAEIAGRTNLLALNATIEAARAGEAGKGFAVVAGEVKQLAAQTAQATDEIGRLVAGIDAATASAVAAVRDIAAAVDRIDHTSAAIATAVEEQAAATQEIARTVAETTTAAREVSERIGEVSAATAEAGSRAADVRSGAAEARAAIAELRGRLVQVVRSATPEVDRRATPRIVLPRQVRLELDGHPAMEARLLNISAGGARILPAGPLPTEARGSLRVPGIGQPLPFMLLGGTTGDGQRLRFALDEAKSAALERALEDLARASAA</sequence>
<dbReference type="PANTHER" id="PTHR32089:SF112">
    <property type="entry name" value="LYSOZYME-LIKE PROTEIN-RELATED"/>
    <property type="match status" value="1"/>
</dbReference>
<dbReference type="RefSeq" id="WP_133290321.1">
    <property type="nucleotide sequence ID" value="NZ_SMSJ01000030.1"/>
</dbReference>
<dbReference type="Proteomes" id="UP000295096">
    <property type="component" value="Unassembled WGS sequence"/>
</dbReference>
<name>A0A4R5QDF8_9PROT</name>
<dbReference type="SUPFAM" id="SSF58104">
    <property type="entry name" value="Methyl-accepting chemotaxis protein (MCP) signaling domain"/>
    <property type="match status" value="1"/>
</dbReference>
<evidence type="ECO:0000259" key="5">
    <source>
        <dbReference type="PROSITE" id="PS50111"/>
    </source>
</evidence>
<keyword evidence="4" id="KW-1133">Transmembrane helix</keyword>
<keyword evidence="4" id="KW-0472">Membrane</keyword>
<dbReference type="Gene3D" id="1.10.8.500">
    <property type="entry name" value="HAMP domain in histidine kinase"/>
    <property type="match status" value="1"/>
</dbReference>
<accession>A0A4R5QDF8</accession>
<evidence type="ECO:0000313" key="8">
    <source>
        <dbReference type="Proteomes" id="UP000295096"/>
    </source>
</evidence>
<dbReference type="GO" id="GO:0006935">
    <property type="term" value="P:chemotaxis"/>
    <property type="evidence" value="ECO:0007669"/>
    <property type="project" value="InterPro"/>
</dbReference>
<keyword evidence="4" id="KW-0812">Transmembrane</keyword>
<comment type="similarity">
    <text evidence="2">Belongs to the methyl-accepting chemotaxis (MCP) protein family.</text>
</comment>
<dbReference type="SMART" id="SM00283">
    <property type="entry name" value="MA"/>
    <property type="match status" value="1"/>
</dbReference>
<dbReference type="InterPro" id="IPR004089">
    <property type="entry name" value="MCPsignal_dom"/>
</dbReference>
<dbReference type="GO" id="GO:0004888">
    <property type="term" value="F:transmembrane signaling receptor activity"/>
    <property type="evidence" value="ECO:0007669"/>
    <property type="project" value="InterPro"/>
</dbReference>
<dbReference type="InterPro" id="IPR009875">
    <property type="entry name" value="PilZ_domain"/>
</dbReference>
<dbReference type="Gene3D" id="1.10.287.950">
    <property type="entry name" value="Methyl-accepting chemotaxis protein"/>
    <property type="match status" value="1"/>
</dbReference>
<evidence type="ECO:0000256" key="2">
    <source>
        <dbReference type="ARBA" id="ARBA00029447"/>
    </source>
</evidence>
<proteinExistence type="inferred from homology"/>
<comment type="caution">
    <text evidence="7">The sequence shown here is derived from an EMBL/GenBank/DDBJ whole genome shotgun (WGS) entry which is preliminary data.</text>
</comment>
<keyword evidence="8" id="KW-1185">Reference proteome</keyword>
<evidence type="ECO:0000259" key="6">
    <source>
        <dbReference type="PROSITE" id="PS50885"/>
    </source>
</evidence>
<dbReference type="SMART" id="SM00304">
    <property type="entry name" value="HAMP"/>
    <property type="match status" value="2"/>
</dbReference>
<dbReference type="InterPro" id="IPR004090">
    <property type="entry name" value="Chemotax_Me-accpt_rcpt"/>
</dbReference>
<feature type="transmembrane region" description="Helical" evidence="4">
    <location>
        <begin position="223"/>
        <end position="245"/>
    </location>
</feature>
<keyword evidence="1 3" id="KW-0807">Transducer</keyword>
<dbReference type="GO" id="GO:0007165">
    <property type="term" value="P:signal transduction"/>
    <property type="evidence" value="ECO:0007669"/>
    <property type="project" value="UniProtKB-KW"/>
</dbReference>
<dbReference type="InterPro" id="IPR003660">
    <property type="entry name" value="HAMP_dom"/>
</dbReference>
<reference evidence="7 8" key="1">
    <citation type="journal article" date="2016" name="J. Microbiol.">
        <title>Dankookia rubra gen. nov., sp. nov., an alphaproteobacterium isolated from sediment of a shallow stream.</title>
        <authorList>
            <person name="Kim W.H."/>
            <person name="Kim D.H."/>
            <person name="Kang K."/>
            <person name="Ahn T.Y."/>
        </authorList>
    </citation>
    <scope>NUCLEOTIDE SEQUENCE [LARGE SCALE GENOMIC DNA]</scope>
    <source>
        <strain evidence="7 8">JCM30602</strain>
    </source>
</reference>
<dbReference type="OrthoDB" id="7295762at2"/>
<evidence type="ECO:0000313" key="7">
    <source>
        <dbReference type="EMBL" id="TDH60843.1"/>
    </source>
</evidence>
<dbReference type="PRINTS" id="PR00260">
    <property type="entry name" value="CHEMTRNSDUCR"/>
</dbReference>
<dbReference type="PROSITE" id="PS50885">
    <property type="entry name" value="HAMP"/>
    <property type="match status" value="1"/>
</dbReference>
<dbReference type="GO" id="GO:0016020">
    <property type="term" value="C:membrane"/>
    <property type="evidence" value="ECO:0007669"/>
    <property type="project" value="InterPro"/>
</dbReference>
<dbReference type="GO" id="GO:0035438">
    <property type="term" value="F:cyclic-di-GMP binding"/>
    <property type="evidence" value="ECO:0007669"/>
    <property type="project" value="InterPro"/>
</dbReference>
<dbReference type="Pfam" id="PF07238">
    <property type="entry name" value="PilZ"/>
    <property type="match status" value="1"/>
</dbReference>
<evidence type="ECO:0000256" key="4">
    <source>
        <dbReference type="SAM" id="Phobius"/>
    </source>
</evidence>
<dbReference type="PROSITE" id="PS50111">
    <property type="entry name" value="CHEMOTAXIS_TRANSDUC_2"/>
    <property type="match status" value="1"/>
</dbReference>
<evidence type="ECO:0000256" key="1">
    <source>
        <dbReference type="ARBA" id="ARBA00023224"/>
    </source>
</evidence>
<feature type="domain" description="Methyl-accepting transducer" evidence="5">
    <location>
        <begin position="322"/>
        <end position="558"/>
    </location>
</feature>
<protein>
    <submittedName>
        <fullName evidence="7">HAMP domain-containing protein</fullName>
    </submittedName>
</protein>
<feature type="domain" description="HAMP" evidence="6">
    <location>
        <begin position="242"/>
        <end position="295"/>
    </location>
</feature>
<dbReference type="Pfam" id="PF00015">
    <property type="entry name" value="MCPsignal"/>
    <property type="match status" value="1"/>
</dbReference>
<dbReference type="PANTHER" id="PTHR32089">
    <property type="entry name" value="METHYL-ACCEPTING CHEMOTAXIS PROTEIN MCPB"/>
    <property type="match status" value="1"/>
</dbReference>
<dbReference type="AlphaFoldDB" id="A0A4R5QDF8"/>
<dbReference type="EMBL" id="SMSJ01000030">
    <property type="protein sequence ID" value="TDH60843.1"/>
    <property type="molecule type" value="Genomic_DNA"/>
</dbReference>